<dbReference type="AlphaFoldDB" id="A0AAV3R1P5"/>
<dbReference type="PROSITE" id="PS00292">
    <property type="entry name" value="CYCLINS"/>
    <property type="match status" value="1"/>
</dbReference>
<dbReference type="FunFam" id="1.10.472.10:FF:000034">
    <property type="entry name" value="D2/4-type cyclin"/>
    <property type="match status" value="1"/>
</dbReference>
<protein>
    <submittedName>
        <fullName evidence="8">Kinase activator</fullName>
    </submittedName>
</protein>
<name>A0AAV3R1P5_LITER</name>
<sequence length="345" mass="38642">MQEGTTIMSVSCFDGFSDLLCREDSGSISSFSGTGESELPEFSSDVENVPPTDECIAGLIENENKFALGVDYLEKFQSHSLDIFAREDSIGWILKVQSFYGFQPLTAYLSVNYMDRFLYARPLPRSKGWPLQLLSVACLSLAAKMEEHLVPSLLDLQVEGAKFIFDSKTIQKMELLVLSELDWKLRSITPFDFLTFFAFKVDSTGAYTGILNSRASQVLLHMIQECSILEYKPSCIAAAAILSAANEFPKFSFVDAQCAEKWSDGLHKDEIISCYGLMQQIGINMPWEGPKVIPQLRITTRMSSSFNNSFSSSTSTTMSSSTHCYNKRRKLSDTLWTNDDKETSD</sequence>
<evidence type="ECO:0000256" key="5">
    <source>
        <dbReference type="RuleBase" id="RU000383"/>
    </source>
</evidence>
<dbReference type="GO" id="GO:0016301">
    <property type="term" value="F:kinase activity"/>
    <property type="evidence" value="ECO:0007669"/>
    <property type="project" value="UniProtKB-KW"/>
</dbReference>
<gene>
    <name evidence="8" type="ORF">LIER_24620</name>
</gene>
<dbReference type="Pfam" id="PF00134">
    <property type="entry name" value="Cyclin_N"/>
    <property type="match status" value="1"/>
</dbReference>
<dbReference type="InterPro" id="IPR048258">
    <property type="entry name" value="Cyclins_cyclin-box"/>
</dbReference>
<dbReference type="InterPro" id="IPR036915">
    <property type="entry name" value="Cyclin-like_sf"/>
</dbReference>
<evidence type="ECO:0000259" key="7">
    <source>
        <dbReference type="SMART" id="SM01332"/>
    </source>
</evidence>
<dbReference type="Gene3D" id="1.10.472.10">
    <property type="entry name" value="Cyclin-like"/>
    <property type="match status" value="2"/>
</dbReference>
<keyword evidence="2" id="KW-0132">Cell division</keyword>
<keyword evidence="9" id="KW-1185">Reference proteome</keyword>
<dbReference type="SUPFAM" id="SSF47954">
    <property type="entry name" value="Cyclin-like"/>
    <property type="match status" value="2"/>
</dbReference>
<keyword evidence="8" id="KW-0808">Transferase</keyword>
<dbReference type="CDD" id="cd20543">
    <property type="entry name" value="CYCLIN_AtCycD-like_rpt1"/>
    <property type="match status" value="1"/>
</dbReference>
<keyword evidence="8" id="KW-0418">Kinase</keyword>
<dbReference type="PANTHER" id="PTHR10177">
    <property type="entry name" value="CYCLINS"/>
    <property type="match status" value="1"/>
</dbReference>
<dbReference type="InterPro" id="IPR039361">
    <property type="entry name" value="Cyclin"/>
</dbReference>
<feature type="domain" description="Cyclin C-terminal" evidence="7">
    <location>
        <begin position="188"/>
        <end position="321"/>
    </location>
</feature>
<feature type="domain" description="Cyclin-like" evidence="6">
    <location>
        <begin position="91"/>
        <end position="179"/>
    </location>
</feature>
<dbReference type="EMBL" id="BAABME010007197">
    <property type="protein sequence ID" value="GAA0170332.1"/>
    <property type="molecule type" value="Genomic_DNA"/>
</dbReference>
<evidence type="ECO:0000256" key="1">
    <source>
        <dbReference type="ARBA" id="ARBA00009065"/>
    </source>
</evidence>
<dbReference type="InterPro" id="IPR013763">
    <property type="entry name" value="Cyclin-like_dom"/>
</dbReference>
<keyword evidence="3 5" id="KW-0195">Cyclin</keyword>
<organism evidence="8 9">
    <name type="scientific">Lithospermum erythrorhizon</name>
    <name type="common">Purple gromwell</name>
    <name type="synonym">Lithospermum officinale var. erythrorhizon</name>
    <dbReference type="NCBI Taxonomy" id="34254"/>
    <lineage>
        <taxon>Eukaryota</taxon>
        <taxon>Viridiplantae</taxon>
        <taxon>Streptophyta</taxon>
        <taxon>Embryophyta</taxon>
        <taxon>Tracheophyta</taxon>
        <taxon>Spermatophyta</taxon>
        <taxon>Magnoliopsida</taxon>
        <taxon>eudicotyledons</taxon>
        <taxon>Gunneridae</taxon>
        <taxon>Pentapetalae</taxon>
        <taxon>asterids</taxon>
        <taxon>lamiids</taxon>
        <taxon>Boraginales</taxon>
        <taxon>Boraginaceae</taxon>
        <taxon>Boraginoideae</taxon>
        <taxon>Lithospermeae</taxon>
        <taxon>Lithospermum</taxon>
    </lineage>
</organism>
<comment type="caution">
    <text evidence="8">The sequence shown here is derived from an EMBL/GenBank/DDBJ whole genome shotgun (WGS) entry which is preliminary data.</text>
</comment>
<evidence type="ECO:0000256" key="2">
    <source>
        <dbReference type="ARBA" id="ARBA00022618"/>
    </source>
</evidence>
<dbReference type="SMART" id="SM00385">
    <property type="entry name" value="CYCLIN"/>
    <property type="match status" value="1"/>
</dbReference>
<dbReference type="InterPro" id="IPR004367">
    <property type="entry name" value="Cyclin_C-dom"/>
</dbReference>
<proteinExistence type="inferred from homology"/>
<dbReference type="SMART" id="SM01332">
    <property type="entry name" value="Cyclin_C"/>
    <property type="match status" value="1"/>
</dbReference>
<evidence type="ECO:0000256" key="4">
    <source>
        <dbReference type="ARBA" id="ARBA00023306"/>
    </source>
</evidence>
<keyword evidence="4" id="KW-0131">Cell cycle</keyword>
<evidence type="ECO:0000313" key="9">
    <source>
        <dbReference type="Proteomes" id="UP001454036"/>
    </source>
</evidence>
<evidence type="ECO:0000313" key="8">
    <source>
        <dbReference type="EMBL" id="GAA0170332.1"/>
    </source>
</evidence>
<dbReference type="Pfam" id="PF02984">
    <property type="entry name" value="Cyclin_C"/>
    <property type="match status" value="1"/>
</dbReference>
<comment type="similarity">
    <text evidence="1">Belongs to the cyclin family. Cyclin D subfamily.</text>
</comment>
<dbReference type="GO" id="GO:0051301">
    <property type="term" value="P:cell division"/>
    <property type="evidence" value="ECO:0007669"/>
    <property type="project" value="UniProtKB-KW"/>
</dbReference>
<evidence type="ECO:0000256" key="3">
    <source>
        <dbReference type="ARBA" id="ARBA00023127"/>
    </source>
</evidence>
<dbReference type="InterPro" id="IPR006671">
    <property type="entry name" value="Cyclin_N"/>
</dbReference>
<evidence type="ECO:0000259" key="6">
    <source>
        <dbReference type="SMART" id="SM00385"/>
    </source>
</evidence>
<accession>A0AAV3R1P5</accession>
<reference evidence="8 9" key="1">
    <citation type="submission" date="2024-01" db="EMBL/GenBank/DDBJ databases">
        <title>The complete chloroplast genome sequence of Lithospermum erythrorhizon: insights into the phylogenetic relationship among Boraginaceae species and the maternal lineages of purple gromwells.</title>
        <authorList>
            <person name="Okada T."/>
            <person name="Watanabe K."/>
        </authorList>
    </citation>
    <scope>NUCLEOTIDE SEQUENCE [LARGE SCALE GENOMIC DNA]</scope>
</reference>
<dbReference type="Proteomes" id="UP001454036">
    <property type="component" value="Unassembled WGS sequence"/>
</dbReference>